<dbReference type="Proteomes" id="UP000593564">
    <property type="component" value="Unassembled WGS sequence"/>
</dbReference>
<accession>A0A7J7HMJ5</accession>
<dbReference type="AlphaFoldDB" id="A0A7J7HMJ5"/>
<dbReference type="EMBL" id="JACBKZ010000003">
    <property type="protein sequence ID" value="KAF5953795.1"/>
    <property type="molecule type" value="Genomic_DNA"/>
</dbReference>
<proteinExistence type="predicted"/>
<evidence type="ECO:0008006" key="3">
    <source>
        <dbReference type="Google" id="ProtNLM"/>
    </source>
</evidence>
<name>A0A7J7HMJ5_CAMSI</name>
<organism evidence="1 2">
    <name type="scientific">Camellia sinensis</name>
    <name type="common">Tea plant</name>
    <name type="synonym">Thea sinensis</name>
    <dbReference type="NCBI Taxonomy" id="4442"/>
    <lineage>
        <taxon>Eukaryota</taxon>
        <taxon>Viridiplantae</taxon>
        <taxon>Streptophyta</taxon>
        <taxon>Embryophyta</taxon>
        <taxon>Tracheophyta</taxon>
        <taxon>Spermatophyta</taxon>
        <taxon>Magnoliopsida</taxon>
        <taxon>eudicotyledons</taxon>
        <taxon>Gunneridae</taxon>
        <taxon>Pentapetalae</taxon>
        <taxon>asterids</taxon>
        <taxon>Ericales</taxon>
        <taxon>Theaceae</taxon>
        <taxon>Camellia</taxon>
    </lineage>
</organism>
<gene>
    <name evidence="1" type="ORF">HYC85_006651</name>
</gene>
<evidence type="ECO:0000313" key="2">
    <source>
        <dbReference type="Proteomes" id="UP000593564"/>
    </source>
</evidence>
<protein>
    <recommendedName>
        <fullName evidence="3">Kinesin motor domain-containing protein</fullName>
    </recommendedName>
</protein>
<evidence type="ECO:0000313" key="1">
    <source>
        <dbReference type="EMBL" id="KAF5953795.1"/>
    </source>
</evidence>
<sequence length="349" mass="38910">MKATLDLEQIKSTMSCQISALENFLKTVVSEAKYVVCDIQNTLNEQKQILALSAQQQQEGLHRSMASAEVISRATIDFFNDLSHRAFQLKALLEESQIDKSHQLATFERMFKVSEASRNIEDSTTQGNKRLLQGIFSMQQVSGDAKEEVNVYLEKVKRHFLEDTFTSAETKATTESCLQECTNMVNYSGRQWEKAELSINHLNKTSIAEIESAVKEKICANQAAYEEFVARSSSINAEYEAKACDTQAAVKDSLMLDQETKEEIDSMSSLCLNQLKCVDQHTSTTPKLKIIAVPSLASIEEMRTPAVGDLMANFTRPNLGCTESKIQQQQGQCVGASPNRTPFADVNFS</sequence>
<reference evidence="1 2" key="2">
    <citation type="submission" date="2020-07" db="EMBL/GenBank/DDBJ databases">
        <title>Genome assembly of wild tea tree DASZ reveals pedigree and selection history of tea varieties.</title>
        <authorList>
            <person name="Zhang W."/>
        </authorList>
    </citation>
    <scope>NUCLEOTIDE SEQUENCE [LARGE SCALE GENOMIC DNA]</scope>
    <source>
        <strain evidence="2">cv. G240</strain>
        <tissue evidence="1">Leaf</tissue>
    </source>
</reference>
<reference evidence="2" key="1">
    <citation type="journal article" date="2020" name="Nat. Commun.">
        <title>Genome assembly of wild tea tree DASZ reveals pedigree and selection history of tea varieties.</title>
        <authorList>
            <person name="Zhang W."/>
            <person name="Zhang Y."/>
            <person name="Qiu H."/>
            <person name="Guo Y."/>
            <person name="Wan H."/>
            <person name="Zhang X."/>
            <person name="Scossa F."/>
            <person name="Alseekh S."/>
            <person name="Zhang Q."/>
            <person name="Wang P."/>
            <person name="Xu L."/>
            <person name="Schmidt M.H."/>
            <person name="Jia X."/>
            <person name="Li D."/>
            <person name="Zhu A."/>
            <person name="Guo F."/>
            <person name="Chen W."/>
            <person name="Ni D."/>
            <person name="Usadel B."/>
            <person name="Fernie A.R."/>
            <person name="Wen W."/>
        </authorList>
    </citation>
    <scope>NUCLEOTIDE SEQUENCE [LARGE SCALE GENOMIC DNA]</scope>
    <source>
        <strain evidence="2">cv. G240</strain>
    </source>
</reference>
<comment type="caution">
    <text evidence="1">The sequence shown here is derived from an EMBL/GenBank/DDBJ whole genome shotgun (WGS) entry which is preliminary data.</text>
</comment>
<keyword evidence="2" id="KW-1185">Reference proteome</keyword>